<dbReference type="Proteomes" id="UP001234495">
    <property type="component" value="Unassembled WGS sequence"/>
</dbReference>
<name>A0ABT9ZFR8_9BACI</name>
<evidence type="ECO:0000313" key="1">
    <source>
        <dbReference type="EMBL" id="MDQ0231122.1"/>
    </source>
</evidence>
<gene>
    <name evidence="1" type="ORF">J2S19_002384</name>
</gene>
<protein>
    <submittedName>
        <fullName evidence="1">Uncharacterized protein</fullName>
    </submittedName>
</protein>
<sequence length="38" mass="4353">MKHLINILITILSVLIDGKQISHLLNQKLDEDISLLEK</sequence>
<accession>A0ABT9ZFR8</accession>
<dbReference type="EMBL" id="JAUSUD010000010">
    <property type="protein sequence ID" value="MDQ0231122.1"/>
    <property type="molecule type" value="Genomic_DNA"/>
</dbReference>
<reference evidence="1 2" key="1">
    <citation type="submission" date="2023-07" db="EMBL/GenBank/DDBJ databases">
        <title>Genomic Encyclopedia of Type Strains, Phase IV (KMG-IV): sequencing the most valuable type-strain genomes for metagenomic binning, comparative biology and taxonomic classification.</title>
        <authorList>
            <person name="Goeker M."/>
        </authorList>
    </citation>
    <scope>NUCLEOTIDE SEQUENCE [LARGE SCALE GENOMIC DNA]</scope>
    <source>
        <strain evidence="1 2">DSM 29005</strain>
    </source>
</reference>
<evidence type="ECO:0000313" key="2">
    <source>
        <dbReference type="Proteomes" id="UP001234495"/>
    </source>
</evidence>
<keyword evidence="2" id="KW-1185">Reference proteome</keyword>
<proteinExistence type="predicted"/>
<comment type="caution">
    <text evidence="1">The sequence shown here is derived from an EMBL/GenBank/DDBJ whole genome shotgun (WGS) entry which is preliminary data.</text>
</comment>
<organism evidence="1 2">
    <name type="scientific">Metabacillus malikii</name>
    <dbReference type="NCBI Taxonomy" id="1504265"/>
    <lineage>
        <taxon>Bacteria</taxon>
        <taxon>Bacillati</taxon>
        <taxon>Bacillota</taxon>
        <taxon>Bacilli</taxon>
        <taxon>Bacillales</taxon>
        <taxon>Bacillaceae</taxon>
        <taxon>Metabacillus</taxon>
    </lineage>
</organism>